<keyword evidence="1" id="KW-0812">Transmembrane</keyword>
<accession>A0A160IM31</accession>
<dbReference type="KEGG" id="fpn:ABE65_010270"/>
<keyword evidence="1" id="KW-1133">Transmembrane helix</keyword>
<gene>
    <name evidence="2" type="ORF">ABE65_010270</name>
</gene>
<dbReference type="Proteomes" id="UP000076623">
    <property type="component" value="Chromosome"/>
</dbReference>
<reference evidence="2 3" key="1">
    <citation type="submission" date="2016-04" db="EMBL/GenBank/DDBJ databases">
        <title>Complete genome sequence of Fictibacillus phosphorivorans G25-29, a strain toxic to nematodes.</title>
        <authorList>
            <person name="Zheng Z."/>
        </authorList>
    </citation>
    <scope>NUCLEOTIDE SEQUENCE [LARGE SCALE GENOMIC DNA]</scope>
    <source>
        <strain evidence="2 3">G25-29</strain>
    </source>
</reference>
<keyword evidence="1" id="KW-0472">Membrane</keyword>
<name>A0A160IM31_9BACL</name>
<dbReference type="RefSeq" id="WP_066394393.1">
    <property type="nucleotide sequence ID" value="NZ_CP015378.1"/>
</dbReference>
<evidence type="ECO:0000256" key="1">
    <source>
        <dbReference type="SAM" id="Phobius"/>
    </source>
</evidence>
<protein>
    <submittedName>
        <fullName evidence="2">Uncharacterized protein</fullName>
    </submittedName>
</protein>
<feature type="transmembrane region" description="Helical" evidence="1">
    <location>
        <begin position="72"/>
        <end position="93"/>
    </location>
</feature>
<dbReference type="STRING" id="1221500.ABE65_010270"/>
<dbReference type="AlphaFoldDB" id="A0A160IM31"/>
<organism evidence="2 3">
    <name type="scientific">Fictibacillus phosphorivorans</name>
    <dbReference type="NCBI Taxonomy" id="1221500"/>
    <lineage>
        <taxon>Bacteria</taxon>
        <taxon>Bacillati</taxon>
        <taxon>Bacillota</taxon>
        <taxon>Bacilli</taxon>
        <taxon>Bacillales</taxon>
        <taxon>Fictibacillaceae</taxon>
        <taxon>Fictibacillus</taxon>
    </lineage>
</organism>
<proteinExistence type="predicted"/>
<dbReference type="EMBL" id="CP015378">
    <property type="protein sequence ID" value="ANC77164.1"/>
    <property type="molecule type" value="Genomic_DNA"/>
</dbReference>
<evidence type="ECO:0000313" key="3">
    <source>
        <dbReference type="Proteomes" id="UP000076623"/>
    </source>
</evidence>
<evidence type="ECO:0000313" key="2">
    <source>
        <dbReference type="EMBL" id="ANC77164.1"/>
    </source>
</evidence>
<sequence>MESKDLERLAKLETQLESMGQVMLRLEAKFDAWQTNFLTRVEADEMFRSRDKEIQNVREDLKEAKLDKRSNFALVPAYISLGVSIVIGLVMYFK</sequence>
<keyword evidence="3" id="KW-1185">Reference proteome</keyword>